<dbReference type="GO" id="GO:0003677">
    <property type="term" value="F:DNA binding"/>
    <property type="evidence" value="ECO:0007669"/>
    <property type="project" value="UniProtKB-KW"/>
</dbReference>
<dbReference type="Pfam" id="PF04545">
    <property type="entry name" value="Sigma70_r4"/>
    <property type="match status" value="1"/>
</dbReference>
<dbReference type="InterPro" id="IPR007630">
    <property type="entry name" value="RNA_pol_sigma70_r4"/>
</dbReference>
<reference evidence="2" key="1">
    <citation type="submission" date="2021-07" db="EMBL/GenBank/DDBJ databases">
        <title>Prevalence and characterization of methicillin-resistant Macrococcus spp. in food producing animals and meat in Switzerland in 2019.</title>
        <authorList>
            <person name="Keller J.E."/>
            <person name="Schwendener S."/>
            <person name="Neuenschwander J."/>
            <person name="Overesch G."/>
            <person name="Perreten V."/>
        </authorList>
    </citation>
    <scope>NUCLEOTIDE SEQUENCE</scope>
    <source>
        <strain evidence="2">19Msa1099</strain>
    </source>
</reference>
<accession>A0AAT9P6F7</accession>
<dbReference type="AlphaFoldDB" id="A0AAT9P6F7"/>
<dbReference type="GO" id="GO:0006352">
    <property type="term" value="P:DNA-templated transcription initiation"/>
    <property type="evidence" value="ECO:0007669"/>
    <property type="project" value="InterPro"/>
</dbReference>
<dbReference type="GO" id="GO:0003700">
    <property type="term" value="F:DNA-binding transcription factor activity"/>
    <property type="evidence" value="ECO:0007669"/>
    <property type="project" value="InterPro"/>
</dbReference>
<proteinExistence type="predicted"/>
<sequence>MKQKIEDIKAFIKYYSRLNIEEKSIELEDDIDTFFSTNNIDNHYTINEHIDDIAYMNELLYLAEAVGTDKEFYIFYLMSEGRTLEEVGKVFSLSRERVRQVYDDVIIKIINKQ</sequence>
<keyword evidence="2" id="KW-0238">DNA-binding</keyword>
<evidence type="ECO:0000259" key="1">
    <source>
        <dbReference type="Pfam" id="PF04545"/>
    </source>
</evidence>
<protein>
    <submittedName>
        <fullName evidence="2">Sigma factor-like helix-turn-helix DNA-binding protein</fullName>
    </submittedName>
</protein>
<evidence type="ECO:0000313" key="2">
    <source>
        <dbReference type="EMBL" id="QYA32843.1"/>
    </source>
</evidence>
<dbReference type="EMBL" id="CP079955">
    <property type="protein sequence ID" value="QYA32843.1"/>
    <property type="molecule type" value="Genomic_DNA"/>
</dbReference>
<name>A0AAT9P6F7_9STAP</name>
<gene>
    <name evidence="2" type="ORF">KYI10_11085</name>
</gene>
<organism evidence="2">
    <name type="scientific">Macrococcus psychrotolerans</name>
    <dbReference type="NCBI Taxonomy" id="3039389"/>
    <lineage>
        <taxon>Bacteria</taxon>
        <taxon>Bacillati</taxon>
        <taxon>Bacillota</taxon>
        <taxon>Bacilli</taxon>
        <taxon>Bacillales</taxon>
        <taxon>Staphylococcaceae</taxon>
        <taxon>Macrococcus</taxon>
    </lineage>
</organism>
<feature type="domain" description="RNA polymerase sigma-70 region 4" evidence="1">
    <location>
        <begin position="79"/>
        <end position="103"/>
    </location>
</feature>